<evidence type="ECO:0008006" key="3">
    <source>
        <dbReference type="Google" id="ProtNLM"/>
    </source>
</evidence>
<keyword evidence="2" id="KW-1185">Reference proteome</keyword>
<evidence type="ECO:0000313" key="1">
    <source>
        <dbReference type="EMBL" id="GIF90177.1"/>
    </source>
</evidence>
<sequence length="81" mass="9066">MRSETEIREQLRAFVHRHAGGVAVTDDTALFTLRVLRSVHLPELIILLERLRGAPIDVEQLRIGDFDGIDAMMARFGAGQP</sequence>
<dbReference type="SUPFAM" id="SSF47336">
    <property type="entry name" value="ACP-like"/>
    <property type="match status" value="1"/>
</dbReference>
<dbReference type="Gene3D" id="1.10.1200.10">
    <property type="entry name" value="ACP-like"/>
    <property type="match status" value="1"/>
</dbReference>
<dbReference type="RefSeq" id="WP_191839658.1">
    <property type="nucleotide sequence ID" value="NZ_BAAALB010000009.1"/>
</dbReference>
<proteinExistence type="predicted"/>
<organism evidence="1 2">
    <name type="scientific">Catellatospora chokoriensis</name>
    <dbReference type="NCBI Taxonomy" id="310353"/>
    <lineage>
        <taxon>Bacteria</taxon>
        <taxon>Bacillati</taxon>
        <taxon>Actinomycetota</taxon>
        <taxon>Actinomycetes</taxon>
        <taxon>Micromonosporales</taxon>
        <taxon>Micromonosporaceae</taxon>
        <taxon>Catellatospora</taxon>
    </lineage>
</organism>
<name>A0A8J3NRH5_9ACTN</name>
<accession>A0A8J3NRH5</accession>
<reference evidence="1 2" key="1">
    <citation type="submission" date="2021-01" db="EMBL/GenBank/DDBJ databases">
        <title>Whole genome shotgun sequence of Catellatospora chokoriensis NBRC 107358.</title>
        <authorList>
            <person name="Komaki H."/>
            <person name="Tamura T."/>
        </authorList>
    </citation>
    <scope>NUCLEOTIDE SEQUENCE [LARGE SCALE GENOMIC DNA]</scope>
    <source>
        <strain evidence="1 2">NBRC 107358</strain>
    </source>
</reference>
<dbReference type="EMBL" id="BONG01000021">
    <property type="protein sequence ID" value="GIF90177.1"/>
    <property type="molecule type" value="Genomic_DNA"/>
</dbReference>
<evidence type="ECO:0000313" key="2">
    <source>
        <dbReference type="Proteomes" id="UP000619293"/>
    </source>
</evidence>
<protein>
    <recommendedName>
        <fullName evidence="3">Acyl carrier protein</fullName>
    </recommendedName>
</protein>
<gene>
    <name evidence="1" type="ORF">Cch02nite_36210</name>
</gene>
<dbReference type="InterPro" id="IPR036736">
    <property type="entry name" value="ACP-like_sf"/>
</dbReference>
<comment type="caution">
    <text evidence="1">The sequence shown here is derived from an EMBL/GenBank/DDBJ whole genome shotgun (WGS) entry which is preliminary data.</text>
</comment>
<dbReference type="AlphaFoldDB" id="A0A8J3NRH5"/>
<dbReference type="Proteomes" id="UP000619293">
    <property type="component" value="Unassembled WGS sequence"/>
</dbReference>